<sequence length="268" mass="30985">MQHMQQHYSQQHLAPSYQQQQRNVSSSPMQRQFPIQPFTPTQNLGGQNEGMKPYSTDMRERSRQMQNTPQYNGQTLESMALRIQTLEKENQSLKRQLENANHQIHVLNQKVNQNTTPSLLKTTTFELVVLQKAVEQLEGLKNGLQKKKLQGSNNQTTLPDSQKEAYSELKSKVTVMEEKQQQLDRQQSQTILLFPKEQQIQNQQSNPPSKEEVKEEPRQGRRLIVNSQSDQVDNQTKTSPIKYLNVKAGTSQNALRLSPRRKPDLKQN</sequence>
<comment type="caution">
    <text evidence="3">The sequence shown here is derived from an EMBL/GenBank/DDBJ whole genome shotgun (WGS) entry which is preliminary data.</text>
</comment>
<keyword evidence="1" id="KW-0175">Coiled coil</keyword>
<evidence type="ECO:0000256" key="2">
    <source>
        <dbReference type="SAM" id="MobiDB-lite"/>
    </source>
</evidence>
<feature type="coiled-coil region" evidence="1">
    <location>
        <begin position="76"/>
        <end position="186"/>
    </location>
</feature>
<feature type="compositionally biased region" description="Basic and acidic residues" evidence="2">
    <location>
        <begin position="209"/>
        <end position="219"/>
    </location>
</feature>
<feature type="region of interest" description="Disordered" evidence="2">
    <location>
        <begin position="1"/>
        <end position="54"/>
    </location>
</feature>
<name>A0A8S1LXJ4_PARPR</name>
<feature type="compositionally biased region" description="Polar residues" evidence="2">
    <location>
        <begin position="225"/>
        <end position="239"/>
    </location>
</feature>
<feature type="compositionally biased region" description="Low complexity" evidence="2">
    <location>
        <begin position="1"/>
        <end position="12"/>
    </location>
</feature>
<evidence type="ECO:0000313" key="4">
    <source>
        <dbReference type="Proteomes" id="UP000688137"/>
    </source>
</evidence>
<protein>
    <submittedName>
        <fullName evidence="3">Uncharacterized protein</fullName>
    </submittedName>
</protein>
<reference evidence="3" key="1">
    <citation type="submission" date="2021-01" db="EMBL/GenBank/DDBJ databases">
        <authorList>
            <consortium name="Genoscope - CEA"/>
            <person name="William W."/>
        </authorList>
    </citation>
    <scope>NUCLEOTIDE SEQUENCE</scope>
</reference>
<dbReference type="EMBL" id="CAJJDM010000051">
    <property type="protein sequence ID" value="CAD8073538.1"/>
    <property type="molecule type" value="Genomic_DNA"/>
</dbReference>
<proteinExistence type="predicted"/>
<evidence type="ECO:0000256" key="1">
    <source>
        <dbReference type="SAM" id="Coils"/>
    </source>
</evidence>
<gene>
    <name evidence="3" type="ORF">PPRIM_AZ9-3.1.T0510115</name>
</gene>
<dbReference type="AlphaFoldDB" id="A0A8S1LXJ4"/>
<dbReference type="OMA" id="QHLAPSY"/>
<dbReference type="Proteomes" id="UP000688137">
    <property type="component" value="Unassembled WGS sequence"/>
</dbReference>
<accession>A0A8S1LXJ4</accession>
<feature type="compositionally biased region" description="Polar residues" evidence="2">
    <location>
        <begin position="16"/>
        <end position="30"/>
    </location>
</feature>
<keyword evidence="4" id="KW-1185">Reference proteome</keyword>
<feature type="region of interest" description="Disordered" evidence="2">
    <location>
        <begin position="198"/>
        <end position="268"/>
    </location>
</feature>
<evidence type="ECO:0000313" key="3">
    <source>
        <dbReference type="EMBL" id="CAD8073538.1"/>
    </source>
</evidence>
<organism evidence="3 4">
    <name type="scientific">Paramecium primaurelia</name>
    <dbReference type="NCBI Taxonomy" id="5886"/>
    <lineage>
        <taxon>Eukaryota</taxon>
        <taxon>Sar</taxon>
        <taxon>Alveolata</taxon>
        <taxon>Ciliophora</taxon>
        <taxon>Intramacronucleata</taxon>
        <taxon>Oligohymenophorea</taxon>
        <taxon>Peniculida</taxon>
        <taxon>Parameciidae</taxon>
        <taxon>Paramecium</taxon>
    </lineage>
</organism>
<feature type="compositionally biased region" description="Low complexity" evidence="2">
    <location>
        <begin position="198"/>
        <end position="208"/>
    </location>
</feature>